<comment type="caution">
    <text evidence="1">The sequence shown here is derived from an EMBL/GenBank/DDBJ whole genome shotgun (WGS) entry which is preliminary data.</text>
</comment>
<keyword evidence="2" id="KW-1185">Reference proteome</keyword>
<gene>
    <name evidence="1" type="ORF">UJA718_LOCUS43218</name>
</gene>
<proteinExistence type="predicted"/>
<accession>A0A821RLE6</accession>
<evidence type="ECO:0000313" key="1">
    <source>
        <dbReference type="EMBL" id="CAF4845015.1"/>
    </source>
</evidence>
<reference evidence="1" key="1">
    <citation type="submission" date="2021-02" db="EMBL/GenBank/DDBJ databases">
        <authorList>
            <person name="Nowell W R."/>
        </authorList>
    </citation>
    <scope>NUCLEOTIDE SEQUENCE</scope>
</reference>
<sequence>MEIDPKVSSTPYALIQDDSAFVEEREVLFSMPSVFRIGEIIEIQDRLWEVNLKFTSDDDSELTSLTNYIRNEMKEASGWYSIAELMIRMGKYE</sequence>
<feature type="non-terminal residue" evidence="1">
    <location>
        <position position="93"/>
    </location>
</feature>
<dbReference type="EMBL" id="CAJOBP010059179">
    <property type="protein sequence ID" value="CAF4845015.1"/>
    <property type="molecule type" value="Genomic_DNA"/>
</dbReference>
<name>A0A821RLE6_9BILA</name>
<evidence type="ECO:0000313" key="2">
    <source>
        <dbReference type="Proteomes" id="UP000663873"/>
    </source>
</evidence>
<dbReference type="AlphaFoldDB" id="A0A821RLE6"/>
<organism evidence="1 2">
    <name type="scientific">Rotaria socialis</name>
    <dbReference type="NCBI Taxonomy" id="392032"/>
    <lineage>
        <taxon>Eukaryota</taxon>
        <taxon>Metazoa</taxon>
        <taxon>Spiralia</taxon>
        <taxon>Gnathifera</taxon>
        <taxon>Rotifera</taxon>
        <taxon>Eurotatoria</taxon>
        <taxon>Bdelloidea</taxon>
        <taxon>Philodinida</taxon>
        <taxon>Philodinidae</taxon>
        <taxon>Rotaria</taxon>
    </lineage>
</organism>
<dbReference type="Proteomes" id="UP000663873">
    <property type="component" value="Unassembled WGS sequence"/>
</dbReference>
<protein>
    <submittedName>
        <fullName evidence="1">Uncharacterized protein</fullName>
    </submittedName>
</protein>